<accession>A0ABU1IG28</accession>
<keyword evidence="2" id="KW-1185">Reference proteome</keyword>
<proteinExistence type="predicted"/>
<dbReference type="Proteomes" id="UP001267710">
    <property type="component" value="Unassembled WGS sequence"/>
</dbReference>
<sequence>MRENLKATKSFTYAGRALKAGDGFTASRVDARVLQAIGRAAPAEAYQTTAVKSEVTKAASPSNPLQVGTAATKPSEGLKVADLKAALVAKGIEIPEGVTLKADLAALLDAAADEDGSK</sequence>
<evidence type="ECO:0000313" key="1">
    <source>
        <dbReference type="EMBL" id="MDR6216179.1"/>
    </source>
</evidence>
<name>A0ABU1IG28_9BURK</name>
<evidence type="ECO:0008006" key="3">
    <source>
        <dbReference type="Google" id="ProtNLM"/>
    </source>
</evidence>
<reference evidence="1 2" key="1">
    <citation type="submission" date="2023-08" db="EMBL/GenBank/DDBJ databases">
        <title>Functional and genomic diversity of the sorghum phyllosphere microbiome.</title>
        <authorList>
            <person name="Shade A."/>
        </authorList>
    </citation>
    <scope>NUCLEOTIDE SEQUENCE [LARGE SCALE GENOMIC DNA]</scope>
    <source>
        <strain evidence="1 2">SORGH_AS_0335</strain>
    </source>
</reference>
<comment type="caution">
    <text evidence="1">The sequence shown here is derived from an EMBL/GenBank/DDBJ whole genome shotgun (WGS) entry which is preliminary data.</text>
</comment>
<evidence type="ECO:0000313" key="2">
    <source>
        <dbReference type="Proteomes" id="UP001267710"/>
    </source>
</evidence>
<dbReference type="InterPro" id="IPR036361">
    <property type="entry name" value="SAP_dom_sf"/>
</dbReference>
<protein>
    <recommendedName>
        <fullName evidence="3">HeH/LEM domain-containing protein</fullName>
    </recommendedName>
</protein>
<dbReference type="RefSeq" id="WP_309831391.1">
    <property type="nucleotide sequence ID" value="NZ_JAVIZX010000001.1"/>
</dbReference>
<dbReference type="Gene3D" id="1.10.720.30">
    <property type="entry name" value="SAP domain"/>
    <property type="match status" value="1"/>
</dbReference>
<organism evidence="1 2">
    <name type="scientific">Paracidovorax wautersii</name>
    <dbReference type="NCBI Taxonomy" id="1177982"/>
    <lineage>
        <taxon>Bacteria</taxon>
        <taxon>Pseudomonadati</taxon>
        <taxon>Pseudomonadota</taxon>
        <taxon>Betaproteobacteria</taxon>
        <taxon>Burkholderiales</taxon>
        <taxon>Comamonadaceae</taxon>
        <taxon>Paracidovorax</taxon>
    </lineage>
</organism>
<gene>
    <name evidence="1" type="ORF">QE399_003868</name>
</gene>
<dbReference type="EMBL" id="JAVIZX010000001">
    <property type="protein sequence ID" value="MDR6216179.1"/>
    <property type="molecule type" value="Genomic_DNA"/>
</dbReference>